<gene>
    <name evidence="1" type="primary">SPOP</name>
</gene>
<dbReference type="InterPro" id="IPR008974">
    <property type="entry name" value="TRAF-like"/>
</dbReference>
<organism evidence="1 2">
    <name type="scientific">Esox lucius</name>
    <name type="common">Northern pike</name>
    <dbReference type="NCBI Taxonomy" id="8010"/>
    <lineage>
        <taxon>Eukaryota</taxon>
        <taxon>Metazoa</taxon>
        <taxon>Chordata</taxon>
        <taxon>Craniata</taxon>
        <taxon>Vertebrata</taxon>
        <taxon>Euteleostomi</taxon>
        <taxon>Actinopterygii</taxon>
        <taxon>Neopterygii</taxon>
        <taxon>Teleostei</taxon>
        <taxon>Protacanthopterygii</taxon>
        <taxon>Esociformes</taxon>
        <taxon>Esocidae</taxon>
        <taxon>Esox</taxon>
    </lineage>
</organism>
<reference evidence="1" key="4">
    <citation type="submission" date="2025-09" db="UniProtKB">
        <authorList>
            <consortium name="Ensembl"/>
        </authorList>
    </citation>
    <scope>IDENTIFICATION</scope>
</reference>
<reference evidence="1" key="2">
    <citation type="submission" date="2020-02" db="EMBL/GenBank/DDBJ databases">
        <title>Esox lucius (northern pike) genome, fEsoLuc1, primary haplotype.</title>
        <authorList>
            <person name="Myers G."/>
            <person name="Karagic N."/>
            <person name="Meyer A."/>
            <person name="Pippel M."/>
            <person name="Reichard M."/>
            <person name="Winkler S."/>
            <person name="Tracey A."/>
            <person name="Sims Y."/>
            <person name="Howe K."/>
            <person name="Rhie A."/>
            <person name="Formenti G."/>
            <person name="Durbin R."/>
            <person name="Fedrigo O."/>
            <person name="Jarvis E.D."/>
        </authorList>
    </citation>
    <scope>NUCLEOTIDE SEQUENCE [LARGE SCALE GENOMIC DNA]</scope>
</reference>
<evidence type="ECO:0000313" key="2">
    <source>
        <dbReference type="Proteomes" id="UP000265140"/>
    </source>
</evidence>
<reference evidence="2" key="1">
    <citation type="journal article" date="2014" name="PLoS ONE">
        <title>The genome and linkage map of the northern pike (Esox lucius): conserved synteny revealed between the salmonid sister group and the Neoteleostei.</title>
        <authorList>
            <person name="Rondeau E.B."/>
            <person name="Minkley D.R."/>
            <person name="Leong J.S."/>
            <person name="Messmer A.M."/>
            <person name="Jantzen J.R."/>
            <person name="von Schalburg K.R."/>
            <person name="Lemon C."/>
            <person name="Bird N.H."/>
            <person name="Koop B.F."/>
        </authorList>
    </citation>
    <scope>NUCLEOTIDE SEQUENCE</scope>
</reference>
<dbReference type="Proteomes" id="UP000265140">
    <property type="component" value="Chromosome 11"/>
</dbReference>
<dbReference type="GeneTree" id="ENSGT00940000154376"/>
<evidence type="ECO:0000313" key="1">
    <source>
        <dbReference type="Ensembl" id="ENSELUP00000040377.3"/>
    </source>
</evidence>
<proteinExistence type="predicted"/>
<dbReference type="AlphaFoldDB" id="A0A3P9AHZ1"/>
<evidence type="ECO:0008006" key="3">
    <source>
        <dbReference type="Google" id="ProtNLM"/>
    </source>
</evidence>
<dbReference type="SUPFAM" id="SSF49599">
    <property type="entry name" value="TRAF domain-like"/>
    <property type="match status" value="1"/>
</dbReference>
<sequence length="138" mass="15754">PLAMSVPGPCPSMSCGPVAGRWHSTQMKVKFYIWTISNFSSTFSSRTNDNIPELYLAPIKGFLHYLSLYLLLVSFPKSKVHAKFKFSILIIKGEDTEAMAYRCVQGKDWGLKEFIRKDFPPQWSQWIPCLMINASSVR</sequence>
<protein>
    <recommendedName>
        <fullName evidence="3">MATH domain-containing protein</fullName>
    </recommendedName>
</protein>
<dbReference type="Ensembl" id="ENSELUT00000032591.3">
    <property type="protein sequence ID" value="ENSELUP00000040377.3"/>
    <property type="gene ID" value="ENSELUG00000021725.3"/>
</dbReference>
<name>A0A3P9AHZ1_ESOLU</name>
<accession>A0A3P9AHZ1</accession>
<keyword evidence="2" id="KW-1185">Reference proteome</keyword>
<dbReference type="InParanoid" id="A0A3P9AHZ1"/>
<reference evidence="1" key="3">
    <citation type="submission" date="2025-08" db="UniProtKB">
        <authorList>
            <consortium name="Ensembl"/>
        </authorList>
    </citation>
    <scope>IDENTIFICATION</scope>
</reference>
<dbReference type="Gene3D" id="2.60.210.10">
    <property type="entry name" value="Apoptosis, Tumor Necrosis Factor Receptor Associated Protein 2, Chain A"/>
    <property type="match status" value="1"/>
</dbReference>